<name>A0A059G067_9PROT</name>
<dbReference type="InterPro" id="IPR002052">
    <property type="entry name" value="DNA_methylase_N6_adenine_CS"/>
</dbReference>
<dbReference type="GO" id="GO:0032259">
    <property type="term" value="P:methylation"/>
    <property type="evidence" value="ECO:0007669"/>
    <property type="project" value="UniProtKB-KW"/>
</dbReference>
<organism evidence="4 5">
    <name type="scientific">Hyphomonas hirschiana VP5</name>
    <dbReference type="NCBI Taxonomy" id="1280951"/>
    <lineage>
        <taxon>Bacteria</taxon>
        <taxon>Pseudomonadati</taxon>
        <taxon>Pseudomonadota</taxon>
        <taxon>Alphaproteobacteria</taxon>
        <taxon>Hyphomonadales</taxon>
        <taxon>Hyphomonadaceae</taxon>
        <taxon>Hyphomonas</taxon>
    </lineage>
</organism>
<dbReference type="Pfam" id="PF05175">
    <property type="entry name" value="MTS"/>
    <property type="match status" value="1"/>
</dbReference>
<dbReference type="InterPro" id="IPR050210">
    <property type="entry name" value="tRNA_Adenine-N(6)_MTase"/>
</dbReference>
<dbReference type="GO" id="GO:0008170">
    <property type="term" value="F:N-methyltransferase activity"/>
    <property type="evidence" value="ECO:0007669"/>
    <property type="project" value="UniProtKB-ARBA"/>
</dbReference>
<dbReference type="InterPro" id="IPR007848">
    <property type="entry name" value="Small_mtfrase_dom"/>
</dbReference>
<dbReference type="PATRIC" id="fig|1280951.3.peg.367"/>
<gene>
    <name evidence="4" type="ORF">HHI_01820</name>
</gene>
<dbReference type="InterPro" id="IPR029063">
    <property type="entry name" value="SAM-dependent_MTases_sf"/>
</dbReference>
<evidence type="ECO:0000256" key="2">
    <source>
        <dbReference type="ARBA" id="ARBA00022691"/>
    </source>
</evidence>
<proteinExistence type="predicted"/>
<accession>A0A059G067</accession>
<evidence type="ECO:0000313" key="4">
    <source>
        <dbReference type="EMBL" id="KCZ96377.1"/>
    </source>
</evidence>
<dbReference type="Proteomes" id="UP000025061">
    <property type="component" value="Unassembled WGS sequence"/>
</dbReference>
<dbReference type="PANTHER" id="PTHR47739:SF1">
    <property type="entry name" value="TRNA1(VAL) (ADENINE(37)-N6)-METHYLTRANSFERASE"/>
    <property type="match status" value="1"/>
</dbReference>
<dbReference type="EMBL" id="ARYI01000001">
    <property type="protein sequence ID" value="KCZ96377.1"/>
    <property type="molecule type" value="Genomic_DNA"/>
</dbReference>
<protein>
    <recommendedName>
        <fullName evidence="3">Methyltransferase small domain-containing protein</fullName>
    </recommendedName>
</protein>
<keyword evidence="5" id="KW-1185">Reference proteome</keyword>
<evidence type="ECO:0000256" key="1">
    <source>
        <dbReference type="ARBA" id="ARBA00022603"/>
    </source>
</evidence>
<dbReference type="SUPFAM" id="SSF53335">
    <property type="entry name" value="S-adenosyl-L-methionine-dependent methyltransferases"/>
    <property type="match status" value="1"/>
</dbReference>
<reference evidence="4 5" key="1">
    <citation type="submission" date="2013-04" db="EMBL/GenBank/DDBJ databases">
        <title>Hyphomonas hirschiana VP5 Genome Sequencing.</title>
        <authorList>
            <person name="Lai Q."/>
            <person name="Shao Z."/>
        </authorList>
    </citation>
    <scope>NUCLEOTIDE SEQUENCE [LARGE SCALE GENOMIC DNA]</scope>
    <source>
        <strain evidence="4 5">VP5</strain>
    </source>
</reference>
<sequence>MSLPHAETSEDTVYQGRVRLVQPVKGFRAGFDSLLLSAALPVLEKGEMLELGCGCGGALLPAAYRMPGVSFTGLEVSRSVSDMSRKGAALNGFGPRVTIENTEASEWVKSHENRFDAVFANPPYFEPGKISEPGEGKASAYIETLSLEGWIKAMLHAAKPRAPVILVHRAAELARLLAQLDRQAGEITVLPVASKAGEPARRVLVRARKGLKRGPLTLLPPLITHTDDGSARTPAAQAIVEGIPLAW</sequence>
<dbReference type="OrthoDB" id="5489421at2"/>
<dbReference type="GO" id="GO:0008757">
    <property type="term" value="F:S-adenosylmethionine-dependent methyltransferase activity"/>
    <property type="evidence" value="ECO:0007669"/>
    <property type="project" value="UniProtKB-ARBA"/>
</dbReference>
<keyword evidence="2" id="KW-0949">S-adenosyl-L-methionine</keyword>
<dbReference type="RefSeq" id="WP_011645710.1">
    <property type="nucleotide sequence ID" value="NZ_ARYI01000001.1"/>
</dbReference>
<dbReference type="GO" id="GO:0003676">
    <property type="term" value="F:nucleic acid binding"/>
    <property type="evidence" value="ECO:0007669"/>
    <property type="project" value="InterPro"/>
</dbReference>
<feature type="domain" description="Methyltransferase small" evidence="3">
    <location>
        <begin position="33"/>
        <end position="128"/>
    </location>
</feature>
<dbReference type="CDD" id="cd02440">
    <property type="entry name" value="AdoMet_MTases"/>
    <property type="match status" value="1"/>
</dbReference>
<keyword evidence="1" id="KW-0489">Methyltransferase</keyword>
<dbReference type="Gene3D" id="3.40.50.150">
    <property type="entry name" value="Vaccinia Virus protein VP39"/>
    <property type="match status" value="1"/>
</dbReference>
<evidence type="ECO:0000259" key="3">
    <source>
        <dbReference type="Pfam" id="PF05175"/>
    </source>
</evidence>
<dbReference type="AlphaFoldDB" id="A0A059G067"/>
<dbReference type="PANTHER" id="PTHR47739">
    <property type="entry name" value="TRNA1(VAL) (ADENINE(37)-N6)-METHYLTRANSFERASE"/>
    <property type="match status" value="1"/>
</dbReference>
<comment type="caution">
    <text evidence="4">The sequence shown here is derived from an EMBL/GenBank/DDBJ whole genome shotgun (WGS) entry which is preliminary data.</text>
</comment>
<dbReference type="PROSITE" id="PS00092">
    <property type="entry name" value="N6_MTASE"/>
    <property type="match status" value="1"/>
</dbReference>
<keyword evidence="1" id="KW-0808">Transferase</keyword>
<evidence type="ECO:0000313" key="5">
    <source>
        <dbReference type="Proteomes" id="UP000025061"/>
    </source>
</evidence>